<reference evidence="17 18" key="1">
    <citation type="submission" date="2017-09" db="EMBL/GenBank/DDBJ databases">
        <title>Complete genome sequence of Oxytococcus suis strain ZY16052.</title>
        <authorList>
            <person name="Li F."/>
        </authorList>
    </citation>
    <scope>NUCLEOTIDE SEQUENCE [LARGE SCALE GENOMIC DNA]</scope>
    <source>
        <strain evidence="17 18">ZY16052</strain>
    </source>
</reference>
<dbReference type="EC" id="2.7.13.3" evidence="3"/>
<dbReference type="SMART" id="SM00387">
    <property type="entry name" value="HATPase_c"/>
    <property type="match status" value="1"/>
</dbReference>
<keyword evidence="13 14" id="KW-0472">Membrane</keyword>
<dbReference type="AlphaFoldDB" id="A0A347WNN0"/>
<feature type="transmembrane region" description="Helical" evidence="14">
    <location>
        <begin position="84"/>
        <end position="105"/>
    </location>
</feature>
<dbReference type="Proteomes" id="UP000263232">
    <property type="component" value="Chromosome"/>
</dbReference>
<feature type="transmembrane region" description="Helical" evidence="14">
    <location>
        <begin position="37"/>
        <end position="58"/>
    </location>
</feature>
<feature type="transmembrane region" description="Helical" evidence="14">
    <location>
        <begin position="6"/>
        <end position="25"/>
    </location>
</feature>
<feature type="domain" description="GAF" evidence="15">
    <location>
        <begin position="231"/>
        <end position="366"/>
    </location>
</feature>
<dbReference type="SUPFAM" id="SSF55781">
    <property type="entry name" value="GAF domain-like"/>
    <property type="match status" value="1"/>
</dbReference>
<dbReference type="InterPro" id="IPR036890">
    <property type="entry name" value="HATPase_C_sf"/>
</dbReference>
<keyword evidence="9 17" id="KW-0418">Kinase</keyword>
<sequence length="585" mass="64306">MMERVGMIVFLAVVLVQIPYFRKLFVNQAERNNPVNISMLVLLFGIFAVVSNLTGIVIDVTGNQSSQILTTISPTASIANTRSMIIGVSGMVGGPIVGTLVGLIAGVHRVYQGGGGGLFYIISSPLIGWLAAYLSQRSYRLGKLVLPREGALIALILEGVQLAFIGLFSSQGWRLVQLIGLPMLTLNAVGTFIFLWVIDSTLNREEQARAIQTHDVLGLTRQTLPFLREGLTMEQASQVAELIQAYTKASAVSLTNRTQILAFVGEGSDHHKPTHDLITNLSKEALEKGEMQVARSRAEIGCSHPNCPLEAAIVMPLFVQEEVVGTLKFYFTQATDLSYVTEELAEGLASIFSMQMALGQAETQTKLLQESEIKALQAQINPHFFYNMINVIVAIMRFDPNRARSLLLDLSAYFRQNVQSSRETLIPLEDELNHLQTYLNLTEARFPDRYQVNLDIDPQLVTALVPALSIQVLVENAINHAFGQQETPHHVKVKVERIESTSGDMLSVEVQDNGEGIVEPLLNRLGKESVTSEHGTGTALHNLAKRIQLLYGDQASFKAQNLLAGGACFTLNFPLRRKQETVEGV</sequence>
<dbReference type="Pfam" id="PF02518">
    <property type="entry name" value="HATPase_c"/>
    <property type="match status" value="1"/>
</dbReference>
<feature type="transmembrane region" description="Helical" evidence="14">
    <location>
        <begin position="150"/>
        <end position="168"/>
    </location>
</feature>
<organism evidence="17 18">
    <name type="scientific">Suicoccus acidiformans</name>
    <dbReference type="NCBI Taxonomy" id="2036206"/>
    <lineage>
        <taxon>Bacteria</taxon>
        <taxon>Bacillati</taxon>
        <taxon>Bacillota</taxon>
        <taxon>Bacilli</taxon>
        <taxon>Lactobacillales</taxon>
        <taxon>Aerococcaceae</taxon>
        <taxon>Suicoccus</taxon>
    </lineage>
</organism>
<feature type="transmembrane region" description="Helical" evidence="14">
    <location>
        <begin position="117"/>
        <end position="135"/>
    </location>
</feature>
<evidence type="ECO:0000256" key="2">
    <source>
        <dbReference type="ARBA" id="ARBA00004651"/>
    </source>
</evidence>
<name>A0A347WNN0_9LACT</name>
<evidence type="ECO:0000256" key="1">
    <source>
        <dbReference type="ARBA" id="ARBA00000085"/>
    </source>
</evidence>
<evidence type="ECO:0000259" key="15">
    <source>
        <dbReference type="SMART" id="SM00065"/>
    </source>
</evidence>
<evidence type="ECO:0000256" key="3">
    <source>
        <dbReference type="ARBA" id="ARBA00012438"/>
    </source>
</evidence>
<dbReference type="RefSeq" id="WP_118991541.1">
    <property type="nucleotide sequence ID" value="NZ_CP023434.1"/>
</dbReference>
<dbReference type="Pfam" id="PF07694">
    <property type="entry name" value="5TM-5TMR_LYT"/>
    <property type="match status" value="1"/>
</dbReference>
<keyword evidence="10" id="KW-0067">ATP-binding</keyword>
<dbReference type="PANTHER" id="PTHR34220">
    <property type="entry name" value="SENSOR HISTIDINE KINASE YPDA"/>
    <property type="match status" value="1"/>
</dbReference>
<keyword evidence="5" id="KW-0597">Phosphoprotein</keyword>
<keyword evidence="8" id="KW-0547">Nucleotide-binding</keyword>
<evidence type="ECO:0000256" key="14">
    <source>
        <dbReference type="SAM" id="Phobius"/>
    </source>
</evidence>
<evidence type="ECO:0000256" key="6">
    <source>
        <dbReference type="ARBA" id="ARBA00022679"/>
    </source>
</evidence>
<dbReference type="GO" id="GO:0000155">
    <property type="term" value="F:phosphorelay sensor kinase activity"/>
    <property type="evidence" value="ECO:0007669"/>
    <property type="project" value="InterPro"/>
</dbReference>
<dbReference type="GO" id="GO:0005886">
    <property type="term" value="C:plasma membrane"/>
    <property type="evidence" value="ECO:0007669"/>
    <property type="project" value="UniProtKB-SubCell"/>
</dbReference>
<dbReference type="Pfam" id="PF06580">
    <property type="entry name" value="His_kinase"/>
    <property type="match status" value="1"/>
</dbReference>
<keyword evidence="11 14" id="KW-1133">Transmembrane helix</keyword>
<keyword evidence="18" id="KW-1185">Reference proteome</keyword>
<dbReference type="Gene3D" id="3.30.450.40">
    <property type="match status" value="1"/>
</dbReference>
<dbReference type="InterPro" id="IPR029016">
    <property type="entry name" value="GAF-like_dom_sf"/>
</dbReference>
<keyword evidence="4" id="KW-1003">Cell membrane</keyword>
<proteinExistence type="predicted"/>
<evidence type="ECO:0000256" key="5">
    <source>
        <dbReference type="ARBA" id="ARBA00022553"/>
    </source>
</evidence>
<accession>A0A347WNN0</accession>
<dbReference type="EMBL" id="CP023434">
    <property type="protein sequence ID" value="AXY26687.1"/>
    <property type="molecule type" value="Genomic_DNA"/>
</dbReference>
<gene>
    <name evidence="17" type="ORF">CL176_01425</name>
</gene>
<feature type="transmembrane region" description="Helical" evidence="14">
    <location>
        <begin position="175"/>
        <end position="198"/>
    </location>
</feature>
<dbReference type="InterPro" id="IPR010559">
    <property type="entry name" value="Sig_transdc_His_kin_internal"/>
</dbReference>
<evidence type="ECO:0000256" key="7">
    <source>
        <dbReference type="ARBA" id="ARBA00022692"/>
    </source>
</evidence>
<dbReference type="InterPro" id="IPR003594">
    <property type="entry name" value="HATPase_dom"/>
</dbReference>
<evidence type="ECO:0000259" key="16">
    <source>
        <dbReference type="SMART" id="SM00387"/>
    </source>
</evidence>
<dbReference type="KEGG" id="abae:CL176_01425"/>
<dbReference type="InterPro" id="IPR050640">
    <property type="entry name" value="Bact_2-comp_sensor_kinase"/>
</dbReference>
<keyword evidence="7 14" id="KW-0812">Transmembrane</keyword>
<evidence type="ECO:0000256" key="9">
    <source>
        <dbReference type="ARBA" id="ARBA00022777"/>
    </source>
</evidence>
<dbReference type="InterPro" id="IPR011620">
    <property type="entry name" value="Sig_transdc_His_kinase_LytS_TM"/>
</dbReference>
<dbReference type="SMART" id="SM00065">
    <property type="entry name" value="GAF"/>
    <property type="match status" value="1"/>
</dbReference>
<feature type="domain" description="Histidine kinase/HSP90-like ATPase" evidence="16">
    <location>
        <begin position="465"/>
        <end position="577"/>
    </location>
</feature>
<evidence type="ECO:0000256" key="8">
    <source>
        <dbReference type="ARBA" id="ARBA00022741"/>
    </source>
</evidence>
<dbReference type="GO" id="GO:0071555">
    <property type="term" value="P:cell wall organization"/>
    <property type="evidence" value="ECO:0007669"/>
    <property type="project" value="InterPro"/>
</dbReference>
<evidence type="ECO:0000256" key="12">
    <source>
        <dbReference type="ARBA" id="ARBA00023012"/>
    </source>
</evidence>
<evidence type="ECO:0000313" key="17">
    <source>
        <dbReference type="EMBL" id="AXY26687.1"/>
    </source>
</evidence>
<evidence type="ECO:0000256" key="13">
    <source>
        <dbReference type="ARBA" id="ARBA00023136"/>
    </source>
</evidence>
<comment type="subcellular location">
    <subcellularLocation>
        <location evidence="2">Cell membrane</location>
        <topology evidence="2">Multi-pass membrane protein</topology>
    </subcellularLocation>
</comment>
<dbReference type="Gene3D" id="3.30.565.10">
    <property type="entry name" value="Histidine kinase-like ATPase, C-terminal domain"/>
    <property type="match status" value="1"/>
</dbReference>
<dbReference type="GO" id="GO:0005524">
    <property type="term" value="F:ATP binding"/>
    <property type="evidence" value="ECO:0007669"/>
    <property type="project" value="UniProtKB-KW"/>
</dbReference>
<evidence type="ECO:0000256" key="10">
    <source>
        <dbReference type="ARBA" id="ARBA00022840"/>
    </source>
</evidence>
<dbReference type="PANTHER" id="PTHR34220:SF7">
    <property type="entry name" value="SENSOR HISTIDINE KINASE YPDA"/>
    <property type="match status" value="1"/>
</dbReference>
<keyword evidence="12" id="KW-0902">Two-component regulatory system</keyword>
<dbReference type="OrthoDB" id="9776552at2"/>
<dbReference type="SUPFAM" id="SSF55874">
    <property type="entry name" value="ATPase domain of HSP90 chaperone/DNA topoisomerase II/histidine kinase"/>
    <property type="match status" value="1"/>
</dbReference>
<evidence type="ECO:0000313" key="18">
    <source>
        <dbReference type="Proteomes" id="UP000263232"/>
    </source>
</evidence>
<evidence type="ECO:0000256" key="4">
    <source>
        <dbReference type="ARBA" id="ARBA00022475"/>
    </source>
</evidence>
<comment type="catalytic activity">
    <reaction evidence="1">
        <text>ATP + protein L-histidine = ADP + protein N-phospho-L-histidine.</text>
        <dbReference type="EC" id="2.7.13.3"/>
    </reaction>
</comment>
<dbReference type="InterPro" id="IPR003018">
    <property type="entry name" value="GAF"/>
</dbReference>
<keyword evidence="6" id="KW-0808">Transferase</keyword>
<protein>
    <recommendedName>
        <fullName evidence="3">histidine kinase</fullName>
        <ecNumber evidence="3">2.7.13.3</ecNumber>
    </recommendedName>
</protein>
<evidence type="ECO:0000256" key="11">
    <source>
        <dbReference type="ARBA" id="ARBA00022989"/>
    </source>
</evidence>